<name>A0ABY6MEY8_9BACT</name>
<sequence>MSTQVSPVFHLFEKQHLEAKALFLALGKQIKSKKAIELSEKMDFLELYAELMAKVHYDKEGMQFEILSDFKKLQRSLKKVLHIKLAERNLDERELQTGVKYNSYRLHLDKYKKQLYTQTFDLVVGSTLKSWEELYQKTKSASKGITPLTINTSVSKLIQEELEFIQIDLKQNMESKVFKEVFEGLRTIIMLENLLIYLGFNPIFVESIHREIHQLKENLKPWYSNHLALQSLMHFISGKENLSKKYQELAKTLRADKKALSADVGKQAHALFDKILV</sequence>
<organism evidence="1 2">
    <name type="scientific">Algoriphagus halophytocola</name>
    <dbReference type="NCBI Taxonomy" id="2991499"/>
    <lineage>
        <taxon>Bacteria</taxon>
        <taxon>Pseudomonadati</taxon>
        <taxon>Bacteroidota</taxon>
        <taxon>Cytophagia</taxon>
        <taxon>Cytophagales</taxon>
        <taxon>Cyclobacteriaceae</taxon>
        <taxon>Algoriphagus</taxon>
    </lineage>
</organism>
<reference evidence="1" key="1">
    <citation type="submission" date="2022-10" db="EMBL/GenBank/DDBJ databases">
        <title>Algoriphagus sp. a novel bacteria isolate from halophytes salicornia europaea.</title>
        <authorList>
            <person name="Peng Y."/>
            <person name="Jiang L."/>
            <person name="Lee J."/>
        </authorList>
    </citation>
    <scope>NUCLEOTIDE SEQUENCE</scope>
    <source>
        <strain evidence="1">TR-M5</strain>
    </source>
</reference>
<dbReference type="EMBL" id="CP110226">
    <property type="protein sequence ID" value="UZD22370.1"/>
    <property type="molecule type" value="Genomic_DNA"/>
</dbReference>
<protein>
    <recommendedName>
        <fullName evidence="3">CHAD domain-containing protein</fullName>
    </recommendedName>
</protein>
<accession>A0ABY6MEY8</accession>
<evidence type="ECO:0000313" key="1">
    <source>
        <dbReference type="EMBL" id="UZD22370.1"/>
    </source>
</evidence>
<dbReference type="Proteomes" id="UP001163156">
    <property type="component" value="Chromosome"/>
</dbReference>
<dbReference type="RefSeq" id="WP_264808836.1">
    <property type="nucleotide sequence ID" value="NZ_CP110226.1"/>
</dbReference>
<proteinExistence type="predicted"/>
<evidence type="ECO:0000313" key="2">
    <source>
        <dbReference type="Proteomes" id="UP001163156"/>
    </source>
</evidence>
<evidence type="ECO:0008006" key="3">
    <source>
        <dbReference type="Google" id="ProtNLM"/>
    </source>
</evidence>
<keyword evidence="2" id="KW-1185">Reference proteome</keyword>
<gene>
    <name evidence="1" type="ORF">OM944_17140</name>
</gene>